<evidence type="ECO:0000313" key="2">
    <source>
        <dbReference type="EMBL" id="MBB4612163.1"/>
    </source>
</evidence>
<name>A0A7W7A852_9SPHN</name>
<keyword evidence="3" id="KW-1185">Reference proteome</keyword>
<dbReference type="AlphaFoldDB" id="A0A7W7A852"/>
<dbReference type="EMBL" id="JACHOA010000001">
    <property type="protein sequence ID" value="MBB4612163.1"/>
    <property type="molecule type" value="Genomic_DNA"/>
</dbReference>
<evidence type="ECO:0000313" key="3">
    <source>
        <dbReference type="Proteomes" id="UP000538566"/>
    </source>
</evidence>
<feature type="domain" description="DUF7668" evidence="1">
    <location>
        <begin position="24"/>
        <end position="121"/>
    </location>
</feature>
<reference evidence="2 3" key="1">
    <citation type="submission" date="2020-08" db="EMBL/GenBank/DDBJ databases">
        <title>Genomic Encyclopedia of Type Strains, Phase IV (KMG-IV): sequencing the most valuable type-strain genomes for metagenomic binning, comparative biology and taxonomic classification.</title>
        <authorList>
            <person name="Goeker M."/>
        </authorList>
    </citation>
    <scope>NUCLEOTIDE SEQUENCE [LARGE SCALE GENOMIC DNA]</scope>
    <source>
        <strain evidence="2 3">DSM 17507</strain>
    </source>
</reference>
<accession>A0A7W7A852</accession>
<evidence type="ECO:0000259" key="1">
    <source>
        <dbReference type="Pfam" id="PF24705"/>
    </source>
</evidence>
<dbReference type="Proteomes" id="UP000538566">
    <property type="component" value="Unassembled WGS sequence"/>
</dbReference>
<gene>
    <name evidence="2" type="ORF">GGR37_000409</name>
</gene>
<dbReference type="InterPro" id="IPR056085">
    <property type="entry name" value="DUF7668"/>
</dbReference>
<dbReference type="OrthoDB" id="1149888at2"/>
<organism evidence="2 3">
    <name type="scientific">Novosphingobium taihuense</name>
    <dbReference type="NCBI Taxonomy" id="260085"/>
    <lineage>
        <taxon>Bacteria</taxon>
        <taxon>Pseudomonadati</taxon>
        <taxon>Pseudomonadota</taxon>
        <taxon>Alphaproteobacteria</taxon>
        <taxon>Sphingomonadales</taxon>
        <taxon>Sphingomonadaceae</taxon>
        <taxon>Novosphingobium</taxon>
    </lineage>
</organism>
<dbReference type="RefSeq" id="WP_144902059.1">
    <property type="nucleotide sequence ID" value="NZ_JACHOA010000001.1"/>
</dbReference>
<proteinExistence type="predicted"/>
<protein>
    <recommendedName>
        <fullName evidence="1">DUF7668 domain-containing protein</fullName>
    </recommendedName>
</protein>
<comment type="caution">
    <text evidence="2">The sequence shown here is derived from an EMBL/GenBank/DDBJ whole genome shotgun (WGS) entry which is preliminary data.</text>
</comment>
<dbReference type="Pfam" id="PF24705">
    <property type="entry name" value="DUF7668"/>
    <property type="match status" value="1"/>
</dbReference>
<sequence>MALMDDAEHPVPELWRAKFAEIAAALAAGDFQLCKSRVEGVEPVDRETAEHISANVAAYGDRLAPLDEATWHRSIYRWAGGYWEVLVDLSTVSEPVSDLTLHADVCEADCSRLKIKSVHVP</sequence>